<feature type="transmembrane region" description="Helical" evidence="7">
    <location>
        <begin position="176"/>
        <end position="201"/>
    </location>
</feature>
<keyword evidence="6 7" id="KW-0472">Membrane</keyword>
<evidence type="ECO:0000256" key="4">
    <source>
        <dbReference type="ARBA" id="ARBA00022692"/>
    </source>
</evidence>
<feature type="transmembrane region" description="Helical" evidence="7">
    <location>
        <begin position="322"/>
        <end position="340"/>
    </location>
</feature>
<comment type="subcellular location">
    <subcellularLocation>
        <location evidence="1">Cell membrane</location>
        <topology evidence="1">Multi-pass membrane protein</topology>
    </subcellularLocation>
</comment>
<feature type="transmembrane region" description="Helical" evidence="7">
    <location>
        <begin position="292"/>
        <end position="316"/>
    </location>
</feature>
<protein>
    <submittedName>
        <fullName evidence="8">Oligosaccharide flippase family protein</fullName>
    </submittedName>
</protein>
<feature type="transmembrane region" description="Helical" evidence="7">
    <location>
        <begin position="84"/>
        <end position="107"/>
    </location>
</feature>
<dbReference type="InterPro" id="IPR050833">
    <property type="entry name" value="Poly_Biosynth_Transport"/>
</dbReference>
<dbReference type="EMBL" id="WIXI01000039">
    <property type="protein sequence ID" value="MQY46139.1"/>
    <property type="molecule type" value="Genomic_DNA"/>
</dbReference>
<dbReference type="PANTHER" id="PTHR30250">
    <property type="entry name" value="PST FAMILY PREDICTED COLANIC ACID TRANSPORTER"/>
    <property type="match status" value="1"/>
</dbReference>
<organism evidence="8 9">
    <name type="scientific">Endobacterium cereale</name>
    <dbReference type="NCBI Taxonomy" id="2663029"/>
    <lineage>
        <taxon>Bacteria</taxon>
        <taxon>Pseudomonadati</taxon>
        <taxon>Pseudomonadota</taxon>
        <taxon>Alphaproteobacteria</taxon>
        <taxon>Hyphomicrobiales</taxon>
        <taxon>Rhizobiaceae</taxon>
        <taxon>Endobacterium</taxon>
    </lineage>
</organism>
<sequence length="496" mass="52687">MTGHHATSPPRSSHQSLSWTLFQAFSQITSRLMALVVLSWLLPPVVFGHYGVAMSAVIVLSTLAQMGIPTNLICLEDVGPKSLVAALLAGFVASVTVTSAYLFLIFAMHDRIGGELSDVLVALAFYIPVQVLLNTLEAFGRRLFAFKAIAICDLAAATSGNLLLAVTLAYHGFGVWALVAGQTFGALVQVVGLLFACRDFLGWRTNIAELRRIVSSSFSLTVAEAANIITVYAQRPLVGAVLGAVAAGLWTRFYQIILLQLTCLVQPIDKLVMPTLSRHRASVDRATQTTLLTIEIVSLVTIPVSAITAGIAPFAIELAFGPAWAALVLPLQIASITLFIRGVDRILLSAARAAGHVRSRAIVQVVQMVVVIGAVYWAAPHGLPVIAGAYVVSQSCGLAAMLVLFSRNSVIPLRRILERILPGAVCGALALGMIAGIEAMGKAPTSEYAMISIWLALTVSSSSVAWITYRRCTSAGLQAHLNEFFRHLIPTGGPAA</sequence>
<feature type="transmembrane region" description="Helical" evidence="7">
    <location>
        <begin position="417"/>
        <end position="437"/>
    </location>
</feature>
<feature type="transmembrane region" description="Helical" evidence="7">
    <location>
        <begin position="385"/>
        <end position="405"/>
    </location>
</feature>
<evidence type="ECO:0000256" key="5">
    <source>
        <dbReference type="ARBA" id="ARBA00022989"/>
    </source>
</evidence>
<evidence type="ECO:0000256" key="7">
    <source>
        <dbReference type="SAM" id="Phobius"/>
    </source>
</evidence>
<dbReference type="RefSeq" id="WP_153353642.1">
    <property type="nucleotide sequence ID" value="NZ_JAYKOO010000012.1"/>
</dbReference>
<keyword evidence="4 7" id="KW-0812">Transmembrane</keyword>
<keyword evidence="3" id="KW-1003">Cell membrane</keyword>
<keyword evidence="5 7" id="KW-1133">Transmembrane helix</keyword>
<evidence type="ECO:0000256" key="3">
    <source>
        <dbReference type="ARBA" id="ARBA00022475"/>
    </source>
</evidence>
<evidence type="ECO:0000256" key="1">
    <source>
        <dbReference type="ARBA" id="ARBA00004651"/>
    </source>
</evidence>
<feature type="transmembrane region" description="Helical" evidence="7">
    <location>
        <begin position="47"/>
        <end position="64"/>
    </location>
</feature>
<feature type="transmembrane region" description="Helical" evidence="7">
    <location>
        <begin position="148"/>
        <end position="170"/>
    </location>
</feature>
<feature type="transmembrane region" description="Helical" evidence="7">
    <location>
        <begin position="361"/>
        <end position="379"/>
    </location>
</feature>
<keyword evidence="9" id="KW-1185">Reference proteome</keyword>
<name>A0A6A8A5I0_9HYPH</name>
<dbReference type="Proteomes" id="UP000435138">
    <property type="component" value="Unassembled WGS sequence"/>
</dbReference>
<feature type="transmembrane region" description="Helical" evidence="7">
    <location>
        <begin position="119"/>
        <end position="136"/>
    </location>
</feature>
<evidence type="ECO:0000313" key="9">
    <source>
        <dbReference type="Proteomes" id="UP000435138"/>
    </source>
</evidence>
<evidence type="ECO:0000313" key="8">
    <source>
        <dbReference type="EMBL" id="MQY46139.1"/>
    </source>
</evidence>
<evidence type="ECO:0000256" key="6">
    <source>
        <dbReference type="ARBA" id="ARBA00023136"/>
    </source>
</evidence>
<dbReference type="PANTHER" id="PTHR30250:SF10">
    <property type="entry name" value="LIPOPOLYSACCHARIDE BIOSYNTHESIS PROTEIN WZXC"/>
    <property type="match status" value="1"/>
</dbReference>
<dbReference type="AlphaFoldDB" id="A0A6A8A5I0"/>
<comment type="similarity">
    <text evidence="2">Belongs to the polysaccharide synthase family.</text>
</comment>
<proteinExistence type="inferred from homology"/>
<dbReference type="GO" id="GO:0005886">
    <property type="term" value="C:plasma membrane"/>
    <property type="evidence" value="ECO:0007669"/>
    <property type="project" value="UniProtKB-SubCell"/>
</dbReference>
<comment type="caution">
    <text evidence="8">The sequence shown here is derived from an EMBL/GenBank/DDBJ whole genome shotgun (WGS) entry which is preliminary data.</text>
</comment>
<feature type="transmembrane region" description="Helical" evidence="7">
    <location>
        <begin position="21"/>
        <end position="41"/>
    </location>
</feature>
<feature type="transmembrane region" description="Helical" evidence="7">
    <location>
        <begin position="449"/>
        <end position="469"/>
    </location>
</feature>
<accession>A0A6A8A5I0</accession>
<gene>
    <name evidence="8" type="ORF">GAO09_08735</name>
</gene>
<evidence type="ECO:0000256" key="2">
    <source>
        <dbReference type="ARBA" id="ARBA00007430"/>
    </source>
</evidence>
<dbReference type="Pfam" id="PF13440">
    <property type="entry name" value="Polysacc_synt_3"/>
    <property type="match status" value="1"/>
</dbReference>
<reference evidence="8 9" key="1">
    <citation type="submission" date="2019-11" db="EMBL/GenBank/DDBJ databases">
        <title>Genome analysis of Rhizobacterium cereale a novel genus and species isolated from maize roots in North Spain.</title>
        <authorList>
            <person name="Menendez E."/>
            <person name="Flores-Felix J.D."/>
            <person name="Ramirez-Bahena M.-H."/>
            <person name="Igual J.M."/>
            <person name="Garcia-Fraile P."/>
            <person name="Peix A."/>
            <person name="Velazquez E."/>
        </authorList>
    </citation>
    <scope>NUCLEOTIDE SEQUENCE [LARGE SCALE GENOMIC DNA]</scope>
    <source>
        <strain evidence="8 9">RZME27</strain>
    </source>
</reference>